<reference evidence="7 8" key="1">
    <citation type="submission" date="2014-06" db="EMBL/GenBank/DDBJ databases">
        <authorList>
            <person name="Swart Estienne"/>
        </authorList>
    </citation>
    <scope>NUCLEOTIDE SEQUENCE [LARGE SCALE GENOMIC DNA]</scope>
    <source>
        <strain evidence="7 8">130c</strain>
    </source>
</reference>
<dbReference type="CDD" id="cd16449">
    <property type="entry name" value="RING-HC"/>
    <property type="match status" value="1"/>
</dbReference>
<evidence type="ECO:0000259" key="5">
    <source>
        <dbReference type="PROSITE" id="PS50119"/>
    </source>
</evidence>
<protein>
    <submittedName>
        <fullName evidence="7">Tldc domain-containing protein</fullName>
    </submittedName>
</protein>
<dbReference type="PROSITE" id="PS50119">
    <property type="entry name" value="ZF_BBOX"/>
    <property type="match status" value="1"/>
</dbReference>
<accession>A0A078B3G3</accession>
<dbReference type="EMBL" id="CCKQ01017109">
    <property type="protein sequence ID" value="CDW88984.1"/>
    <property type="molecule type" value="Genomic_DNA"/>
</dbReference>
<dbReference type="PROSITE" id="PS00518">
    <property type="entry name" value="ZF_RING_1"/>
    <property type="match status" value="1"/>
</dbReference>
<keyword evidence="8" id="KW-1185">Reference proteome</keyword>
<evidence type="ECO:0000313" key="7">
    <source>
        <dbReference type="EMBL" id="CDW88984.1"/>
    </source>
</evidence>
<sequence length="273" mass="31786">MMLSCGHIYCNQCIQHQSQKETITCPLDDSCQQLEGFKLIPVKGLMAYLDKMSTVNINCDTHPHKMVKKYCKQQQKMLCNICQTDCNCCNEKTEHQNILRKDLEDYIEHKIPSLKSLLEKIQVLIHSLQQYQNKDKMFGASEFVDMMTQINKYLGQSLEEKSLFHFENQQNYYKNSKLENLEFIQILNKPKIPDLTQLILEKDKVKHFRGLVDYHLETLKNQQINGLPLNGQTKLLYQGTKDGFLASSFHQKCDNQGPTISFIQSEHEQVFGV</sequence>
<dbReference type="GO" id="GO:0008270">
    <property type="term" value="F:zinc ion binding"/>
    <property type="evidence" value="ECO:0007669"/>
    <property type="project" value="UniProtKB-KW"/>
</dbReference>
<evidence type="ECO:0000259" key="6">
    <source>
        <dbReference type="PROSITE" id="PS51886"/>
    </source>
</evidence>
<keyword evidence="2 4" id="KW-0863">Zinc-finger</keyword>
<dbReference type="SUPFAM" id="SSF57850">
    <property type="entry name" value="RING/U-box"/>
    <property type="match status" value="1"/>
</dbReference>
<organism evidence="7 8">
    <name type="scientific">Stylonychia lemnae</name>
    <name type="common">Ciliate</name>
    <dbReference type="NCBI Taxonomy" id="5949"/>
    <lineage>
        <taxon>Eukaryota</taxon>
        <taxon>Sar</taxon>
        <taxon>Alveolata</taxon>
        <taxon>Ciliophora</taxon>
        <taxon>Intramacronucleata</taxon>
        <taxon>Spirotrichea</taxon>
        <taxon>Stichotrichia</taxon>
        <taxon>Sporadotrichida</taxon>
        <taxon>Oxytrichidae</taxon>
        <taxon>Stylonychinae</taxon>
        <taxon>Stylonychia</taxon>
    </lineage>
</organism>
<evidence type="ECO:0000256" key="1">
    <source>
        <dbReference type="ARBA" id="ARBA00022723"/>
    </source>
</evidence>
<dbReference type="AlphaFoldDB" id="A0A078B3G3"/>
<feature type="domain" description="TLDc" evidence="6">
    <location>
        <begin position="198"/>
        <end position="273"/>
    </location>
</feature>
<proteinExistence type="predicted"/>
<dbReference type="InterPro" id="IPR000315">
    <property type="entry name" value="Znf_B-box"/>
</dbReference>
<dbReference type="Pfam" id="PF13445">
    <property type="entry name" value="zf-RING_UBOX"/>
    <property type="match status" value="1"/>
</dbReference>
<dbReference type="InterPro" id="IPR017907">
    <property type="entry name" value="Znf_RING_CS"/>
</dbReference>
<evidence type="ECO:0000313" key="8">
    <source>
        <dbReference type="Proteomes" id="UP000039865"/>
    </source>
</evidence>
<name>A0A078B3G3_STYLE</name>
<evidence type="ECO:0000256" key="2">
    <source>
        <dbReference type="ARBA" id="ARBA00022771"/>
    </source>
</evidence>
<gene>
    <name evidence="7" type="primary">Contig13135.g14006</name>
    <name evidence="7" type="ORF">STYLEM_18112</name>
</gene>
<dbReference type="Gene3D" id="3.30.40.10">
    <property type="entry name" value="Zinc/RING finger domain, C3HC4 (zinc finger)"/>
    <property type="match status" value="1"/>
</dbReference>
<dbReference type="InterPro" id="IPR013083">
    <property type="entry name" value="Znf_RING/FYVE/PHD"/>
</dbReference>
<dbReference type="Proteomes" id="UP000039865">
    <property type="component" value="Unassembled WGS sequence"/>
</dbReference>
<dbReference type="PROSITE" id="PS51886">
    <property type="entry name" value="TLDC"/>
    <property type="match status" value="1"/>
</dbReference>
<dbReference type="Pfam" id="PF07534">
    <property type="entry name" value="TLD"/>
    <property type="match status" value="1"/>
</dbReference>
<dbReference type="InterPro" id="IPR027370">
    <property type="entry name" value="Znf-RING_euk"/>
</dbReference>
<evidence type="ECO:0000256" key="3">
    <source>
        <dbReference type="ARBA" id="ARBA00022833"/>
    </source>
</evidence>
<dbReference type="InterPro" id="IPR006571">
    <property type="entry name" value="TLDc_dom"/>
</dbReference>
<keyword evidence="1" id="KW-0479">Metal-binding</keyword>
<dbReference type="InParanoid" id="A0A078B3G3"/>
<feature type="domain" description="B box-type" evidence="5">
    <location>
        <begin position="54"/>
        <end position="114"/>
    </location>
</feature>
<evidence type="ECO:0000256" key="4">
    <source>
        <dbReference type="PROSITE-ProRule" id="PRU00024"/>
    </source>
</evidence>
<keyword evidence="3" id="KW-0862">Zinc</keyword>